<gene>
    <name evidence="2" type="primary">20198828</name>
    <name evidence="1" type="ORF">HELRODRAFT_160612</name>
</gene>
<dbReference type="EMBL" id="AMQM01000635">
    <property type="status" value="NOT_ANNOTATED_CDS"/>
    <property type="molecule type" value="Genomic_DNA"/>
</dbReference>
<organism evidence="2 3">
    <name type="scientific">Helobdella robusta</name>
    <name type="common">Californian leech</name>
    <dbReference type="NCBI Taxonomy" id="6412"/>
    <lineage>
        <taxon>Eukaryota</taxon>
        <taxon>Metazoa</taxon>
        <taxon>Spiralia</taxon>
        <taxon>Lophotrochozoa</taxon>
        <taxon>Annelida</taxon>
        <taxon>Clitellata</taxon>
        <taxon>Hirudinea</taxon>
        <taxon>Rhynchobdellida</taxon>
        <taxon>Glossiphoniidae</taxon>
        <taxon>Helobdella</taxon>
    </lineage>
</organism>
<reference evidence="2" key="3">
    <citation type="submission" date="2015-06" db="UniProtKB">
        <authorList>
            <consortium name="EnsemblMetazoa"/>
        </authorList>
    </citation>
    <scope>IDENTIFICATION</scope>
</reference>
<evidence type="ECO:0000313" key="1">
    <source>
        <dbReference type="EMBL" id="ESO06442.1"/>
    </source>
</evidence>
<sequence>MTSLEGVPTTNIIPSTAICIALLLNKKTQVETCKYCARYIGVDVPKYFLEASWSYYTIFKKRKNFSSDDSFSSRPFYGEGPYKAFPLNLARTKCTPSHDKPTDKLEYRKFDNAIEL</sequence>
<proteinExistence type="predicted"/>
<dbReference type="HOGENOM" id="CLU_2099486_0_0_1"/>
<dbReference type="EMBL" id="KB096324">
    <property type="protein sequence ID" value="ESO06442.1"/>
    <property type="molecule type" value="Genomic_DNA"/>
</dbReference>
<keyword evidence="3" id="KW-1185">Reference proteome</keyword>
<dbReference type="CTD" id="20198828"/>
<evidence type="ECO:0000313" key="2">
    <source>
        <dbReference type="EnsemblMetazoa" id="HelroP160612"/>
    </source>
</evidence>
<accession>T1EQH8</accession>
<dbReference type="KEGG" id="hro:HELRODRAFT_160612"/>
<dbReference type="EnsemblMetazoa" id="HelroT160612">
    <property type="protein sequence ID" value="HelroP160612"/>
    <property type="gene ID" value="HelroG160612"/>
</dbReference>
<dbReference type="GeneID" id="20198828"/>
<protein>
    <submittedName>
        <fullName evidence="1 2">Uncharacterized protein</fullName>
    </submittedName>
</protein>
<dbReference type="RefSeq" id="XP_009015810.1">
    <property type="nucleotide sequence ID" value="XM_009017562.1"/>
</dbReference>
<dbReference type="AlphaFoldDB" id="T1EQH8"/>
<dbReference type="Proteomes" id="UP000015101">
    <property type="component" value="Unassembled WGS sequence"/>
</dbReference>
<dbReference type="InParanoid" id="T1EQH8"/>
<evidence type="ECO:0000313" key="3">
    <source>
        <dbReference type="Proteomes" id="UP000015101"/>
    </source>
</evidence>
<name>T1EQH8_HELRO</name>
<reference evidence="1 3" key="2">
    <citation type="journal article" date="2013" name="Nature">
        <title>Insights into bilaterian evolution from three spiralian genomes.</title>
        <authorList>
            <person name="Simakov O."/>
            <person name="Marletaz F."/>
            <person name="Cho S.J."/>
            <person name="Edsinger-Gonzales E."/>
            <person name="Havlak P."/>
            <person name="Hellsten U."/>
            <person name="Kuo D.H."/>
            <person name="Larsson T."/>
            <person name="Lv J."/>
            <person name="Arendt D."/>
            <person name="Savage R."/>
            <person name="Osoegawa K."/>
            <person name="de Jong P."/>
            <person name="Grimwood J."/>
            <person name="Chapman J.A."/>
            <person name="Shapiro H."/>
            <person name="Aerts A."/>
            <person name="Otillar R.P."/>
            <person name="Terry A.Y."/>
            <person name="Boore J.L."/>
            <person name="Grigoriev I.V."/>
            <person name="Lindberg D.R."/>
            <person name="Seaver E.C."/>
            <person name="Weisblat D.A."/>
            <person name="Putnam N.H."/>
            <person name="Rokhsar D.S."/>
        </authorList>
    </citation>
    <scope>NUCLEOTIDE SEQUENCE</scope>
</reference>
<reference evidence="3" key="1">
    <citation type="submission" date="2012-12" db="EMBL/GenBank/DDBJ databases">
        <authorList>
            <person name="Hellsten U."/>
            <person name="Grimwood J."/>
            <person name="Chapman J.A."/>
            <person name="Shapiro H."/>
            <person name="Aerts A."/>
            <person name="Otillar R.P."/>
            <person name="Terry A.Y."/>
            <person name="Boore J.L."/>
            <person name="Simakov O."/>
            <person name="Marletaz F."/>
            <person name="Cho S.-J."/>
            <person name="Edsinger-Gonzales E."/>
            <person name="Havlak P."/>
            <person name="Kuo D.-H."/>
            <person name="Larsson T."/>
            <person name="Lv J."/>
            <person name="Arendt D."/>
            <person name="Savage R."/>
            <person name="Osoegawa K."/>
            <person name="de Jong P."/>
            <person name="Lindberg D.R."/>
            <person name="Seaver E.C."/>
            <person name="Weisblat D.A."/>
            <person name="Putnam N.H."/>
            <person name="Grigoriev I.V."/>
            <person name="Rokhsar D.S."/>
        </authorList>
    </citation>
    <scope>NUCLEOTIDE SEQUENCE</scope>
</reference>